<keyword evidence="5 6" id="KW-0472">Membrane</keyword>
<name>A0A2H0YNK4_9BACT</name>
<evidence type="ECO:0000313" key="8">
    <source>
        <dbReference type="EMBL" id="PIS40071.1"/>
    </source>
</evidence>
<evidence type="ECO:0000256" key="4">
    <source>
        <dbReference type="ARBA" id="ARBA00022989"/>
    </source>
</evidence>
<feature type="transmembrane region" description="Helical" evidence="6">
    <location>
        <begin position="353"/>
        <end position="377"/>
    </location>
</feature>
<feature type="transmembrane region" description="Helical" evidence="6">
    <location>
        <begin position="7"/>
        <end position="27"/>
    </location>
</feature>
<dbReference type="InterPro" id="IPR029063">
    <property type="entry name" value="SAM-dependent_MTases_sf"/>
</dbReference>
<proteinExistence type="predicted"/>
<feature type="domain" description="Methyltransferase type 11" evidence="7">
    <location>
        <begin position="499"/>
        <end position="592"/>
    </location>
</feature>
<keyword evidence="2" id="KW-1003">Cell membrane</keyword>
<reference evidence="9" key="1">
    <citation type="submission" date="2017-09" db="EMBL/GenBank/DDBJ databases">
        <title>Depth-based differentiation of microbial function through sediment-hosted aquifers and enrichment of novel symbionts in the deep terrestrial subsurface.</title>
        <authorList>
            <person name="Probst A.J."/>
            <person name="Ladd B."/>
            <person name="Jarett J.K."/>
            <person name="Geller-Mcgrath D.E."/>
            <person name="Sieber C.M.K."/>
            <person name="Emerson J.B."/>
            <person name="Anantharaman K."/>
            <person name="Thomas B.C."/>
            <person name="Malmstrom R."/>
            <person name="Stieglmeier M."/>
            <person name="Klingl A."/>
            <person name="Woyke T."/>
            <person name="Ryan C.M."/>
            <person name="Banfield J.F."/>
        </authorList>
    </citation>
    <scope>NUCLEOTIDE SEQUENCE [LARGE SCALE GENOMIC DNA]</scope>
</reference>
<comment type="subcellular location">
    <subcellularLocation>
        <location evidence="1">Cell membrane</location>
        <topology evidence="1">Multi-pass membrane protein</topology>
    </subcellularLocation>
</comment>
<dbReference type="SUPFAM" id="SSF53335">
    <property type="entry name" value="S-adenosyl-L-methionine-dependent methyltransferases"/>
    <property type="match status" value="1"/>
</dbReference>
<dbReference type="GO" id="GO:0005886">
    <property type="term" value="C:plasma membrane"/>
    <property type="evidence" value="ECO:0007669"/>
    <property type="project" value="UniProtKB-SubCell"/>
</dbReference>
<feature type="transmembrane region" description="Helical" evidence="6">
    <location>
        <begin position="322"/>
        <end position="346"/>
    </location>
</feature>
<dbReference type="InterPro" id="IPR013216">
    <property type="entry name" value="Methyltransf_11"/>
</dbReference>
<dbReference type="PANTHER" id="PTHR30250:SF11">
    <property type="entry name" value="O-ANTIGEN TRANSPORTER-RELATED"/>
    <property type="match status" value="1"/>
</dbReference>
<evidence type="ECO:0000256" key="3">
    <source>
        <dbReference type="ARBA" id="ARBA00022692"/>
    </source>
</evidence>
<evidence type="ECO:0000313" key="9">
    <source>
        <dbReference type="Proteomes" id="UP000231472"/>
    </source>
</evidence>
<feature type="transmembrane region" description="Helical" evidence="6">
    <location>
        <begin position="229"/>
        <end position="248"/>
    </location>
</feature>
<feature type="transmembrane region" description="Helical" evidence="6">
    <location>
        <begin position="113"/>
        <end position="131"/>
    </location>
</feature>
<feature type="transmembrane region" description="Helical" evidence="6">
    <location>
        <begin position="143"/>
        <end position="165"/>
    </location>
</feature>
<protein>
    <recommendedName>
        <fullName evidence="7">Methyltransferase type 11 domain-containing protein</fullName>
    </recommendedName>
</protein>
<dbReference type="AlphaFoldDB" id="A0A2H0YNK4"/>
<accession>A0A2H0YNK4</accession>
<dbReference type="Pfam" id="PF13440">
    <property type="entry name" value="Polysacc_synt_3"/>
    <property type="match status" value="1"/>
</dbReference>
<dbReference type="Proteomes" id="UP000231472">
    <property type="component" value="Unassembled WGS sequence"/>
</dbReference>
<evidence type="ECO:0000256" key="2">
    <source>
        <dbReference type="ARBA" id="ARBA00022475"/>
    </source>
</evidence>
<organism evidence="8 9">
    <name type="scientific">Candidatus Nealsonbacteria bacterium CG08_land_8_20_14_0_20_36_22</name>
    <dbReference type="NCBI Taxonomy" id="1974704"/>
    <lineage>
        <taxon>Bacteria</taxon>
        <taxon>Candidatus Nealsoniibacteriota</taxon>
    </lineage>
</organism>
<dbReference type="CDD" id="cd02440">
    <property type="entry name" value="AdoMet_MTases"/>
    <property type="match status" value="1"/>
</dbReference>
<evidence type="ECO:0000259" key="7">
    <source>
        <dbReference type="Pfam" id="PF08241"/>
    </source>
</evidence>
<dbReference type="GO" id="GO:0008757">
    <property type="term" value="F:S-adenosylmethionine-dependent methyltransferase activity"/>
    <property type="evidence" value="ECO:0007669"/>
    <property type="project" value="InterPro"/>
</dbReference>
<sequence>MNIARNGLIIFCSKVIIAVLLFLPQIILARKLGPDGLGVYNLFLTISGISLLLGNLGVGNASIYLMNKKKESPVQLFSNSLIFGVLWGIILSGLFYLIYLVFPSLVSGLSKGYVFLAILVIPIILLYNYLLPFLLAKFQIFKWSFFSILYAGLILLGVVILVEVFDFGTTGAIYAVVFSCVFSLCVVFIYLLKLFSLKLHFDKNLFGKEIRFGISSYLGDVFNGKKINFMLNLFIINIFLGMTDVGYYSVAFSITTILFFIPYSFQQILYSAWSLSSEEEIDKKTPEVGRQILILGFLSAIFFALIGKYFIILFYGKEFYPSIVPFFLILPGFIFITFASVFFNNFFAKGKPYIASCILICAITINIFLNLLLIPMIGIKGAAISVSISYFIVAVLAILFFAKTAKIPFKKIIKIQWSDFKPLFNEFERLFKGPGRLLTEIPDLNLKKLKDYYEKKAINGPNVIEQTFKSSKFYKRIFYSNRVDKVMEMLDIEPQDKILELACGEGYYTRQIAAVTLNLIATDISQHYLDKSKSYNPYKIIDYACCPVEELPFADNSFDKILMSEVIEHLLDWRSGIKEIKRVLKPGGKLIITTPNKYSYLNLLCHLRARIRNRPFDEEHIKEFSRKELEKSLEKYFNIEKFSYTNYFPVFLPKFLLKIIKFQRTKKIIQKIEGFFEKIPVVREAGLIIIIRVVKPKLK</sequence>
<keyword evidence="3 6" id="KW-0812">Transmembrane</keyword>
<dbReference type="Gene3D" id="3.40.50.150">
    <property type="entry name" value="Vaccinia Virus protein VP39"/>
    <property type="match status" value="1"/>
</dbReference>
<dbReference type="PANTHER" id="PTHR30250">
    <property type="entry name" value="PST FAMILY PREDICTED COLANIC ACID TRANSPORTER"/>
    <property type="match status" value="1"/>
</dbReference>
<evidence type="ECO:0000256" key="6">
    <source>
        <dbReference type="SAM" id="Phobius"/>
    </source>
</evidence>
<dbReference type="CDD" id="cd13128">
    <property type="entry name" value="MATE_Wzx_like"/>
    <property type="match status" value="1"/>
</dbReference>
<keyword evidence="4 6" id="KW-1133">Transmembrane helix</keyword>
<feature type="transmembrane region" description="Helical" evidence="6">
    <location>
        <begin position="76"/>
        <end position="101"/>
    </location>
</feature>
<feature type="transmembrane region" description="Helical" evidence="6">
    <location>
        <begin position="293"/>
        <end position="316"/>
    </location>
</feature>
<gene>
    <name evidence="8" type="ORF">COT32_01635</name>
</gene>
<dbReference type="InterPro" id="IPR050833">
    <property type="entry name" value="Poly_Biosynth_Transport"/>
</dbReference>
<dbReference type="EMBL" id="PEYC01000032">
    <property type="protein sequence ID" value="PIS40071.1"/>
    <property type="molecule type" value="Genomic_DNA"/>
</dbReference>
<evidence type="ECO:0000256" key="5">
    <source>
        <dbReference type="ARBA" id="ARBA00023136"/>
    </source>
</evidence>
<evidence type="ECO:0000256" key="1">
    <source>
        <dbReference type="ARBA" id="ARBA00004651"/>
    </source>
</evidence>
<feature type="transmembrane region" description="Helical" evidence="6">
    <location>
        <begin position="39"/>
        <end position="64"/>
    </location>
</feature>
<feature type="transmembrane region" description="Helical" evidence="6">
    <location>
        <begin position="383"/>
        <end position="402"/>
    </location>
</feature>
<dbReference type="Pfam" id="PF08241">
    <property type="entry name" value="Methyltransf_11"/>
    <property type="match status" value="1"/>
</dbReference>
<comment type="caution">
    <text evidence="8">The sequence shown here is derived from an EMBL/GenBank/DDBJ whole genome shotgun (WGS) entry which is preliminary data.</text>
</comment>
<feature type="transmembrane region" description="Helical" evidence="6">
    <location>
        <begin position="171"/>
        <end position="192"/>
    </location>
</feature>